<dbReference type="AlphaFoldDB" id="A0A1H0H2M1"/>
<dbReference type="InterPro" id="IPR013780">
    <property type="entry name" value="Glyco_hydro_b"/>
</dbReference>
<dbReference type="Pfam" id="PF02922">
    <property type="entry name" value="CBM_48"/>
    <property type="match status" value="1"/>
</dbReference>
<sequence>MNKVWMDERHVIVVETDKFSEELILTTAEKEEYVLYYEKNLGEHAASYRSEKMLPVEKGMKVVIEEETLPVYLRGIVRDIVFDDIFPAAEEVLGASVQESHTTFSVWSPVAEKMSLVLENEEFEMNEKTNGTWEIKLEENLTGKEYIYKAVIHGETQYVVDPYAKALTPNSTKAVVYDQPARAAAARPQLAHTQDSIIYELHIRDASIHKESGMKAKGKYLGLTELNTKTSRGYSTGLSYIKELGVTHVELLPVNDFGRVDDLAPDKQYNWGYDPLFFMAPEGSYAQDVTDPFARIKELQQMIDAFHKEDLGIILDVVYNHVFVMEESPFEQLVPGYYFRYQLDGRISNGTGVGNDFASERHMGRKFILDAVDYWLNHFKADGFRFDLMGTIDKKTMQLISERCQEEETPILLLGEGWNLPTALAEDQKTVHTQAGDIPYIRFFNDFFRDTVKGSTFDFNDYGFVNGKGRFVERMAQLVKGSADDQENVPPYVAEAVQTVNYVESHDNHTLWDRLEKANGSEEEADRRAMQQLATGLVLMSQGVPFIHAGQEFYRTKKGEGNSYISGDDINALDWERREIFEEDIQFVRDLISIRRRLQVFRLRSTDTIRDRLHILTTPAPVFGYTLLEDGRDIVIYVNPTKRRYEIQLPSSGTWLRLASNQKPGEEPLQGEFLHLEPYEFLVLKKFRR</sequence>
<dbReference type="CDD" id="cd02860">
    <property type="entry name" value="E_set_Pullulanase"/>
    <property type="match status" value="1"/>
</dbReference>
<evidence type="ECO:0000313" key="4">
    <source>
        <dbReference type="Proteomes" id="UP000198778"/>
    </source>
</evidence>
<dbReference type="SMR" id="A0A1H0H2M1"/>
<dbReference type="RefSeq" id="WP_090843204.1">
    <property type="nucleotide sequence ID" value="NZ_FNIL01000007.1"/>
</dbReference>
<dbReference type="GO" id="GO:0005975">
    <property type="term" value="P:carbohydrate metabolic process"/>
    <property type="evidence" value="ECO:0007669"/>
    <property type="project" value="InterPro"/>
</dbReference>
<dbReference type="GO" id="GO:0004553">
    <property type="term" value="F:hydrolase activity, hydrolyzing O-glycosyl compounds"/>
    <property type="evidence" value="ECO:0007669"/>
    <property type="project" value="InterPro"/>
</dbReference>
<dbReference type="InterPro" id="IPR011840">
    <property type="entry name" value="PulA_typeI"/>
</dbReference>
<dbReference type="SMART" id="SM00642">
    <property type="entry name" value="Aamy"/>
    <property type="match status" value="1"/>
</dbReference>
<name>A0A1H0H2M1_9BACI</name>
<organism evidence="3 4">
    <name type="scientific">Alkalicoccus daliensis</name>
    <dbReference type="NCBI Taxonomy" id="745820"/>
    <lineage>
        <taxon>Bacteria</taxon>
        <taxon>Bacillati</taxon>
        <taxon>Bacillota</taxon>
        <taxon>Bacilli</taxon>
        <taxon>Bacillales</taxon>
        <taxon>Bacillaceae</taxon>
        <taxon>Alkalicoccus</taxon>
    </lineage>
</organism>
<keyword evidence="4" id="KW-1185">Reference proteome</keyword>
<evidence type="ECO:0000313" key="3">
    <source>
        <dbReference type="EMBL" id="SDO13496.1"/>
    </source>
</evidence>
<dbReference type="SUPFAM" id="SSF51445">
    <property type="entry name" value="(Trans)glycosidases"/>
    <property type="match status" value="1"/>
</dbReference>
<proteinExistence type="inferred from homology"/>
<gene>
    <name evidence="3" type="ORF">SAMN04488053_107157</name>
</gene>
<dbReference type="InterPro" id="IPR013783">
    <property type="entry name" value="Ig-like_fold"/>
</dbReference>
<dbReference type="InterPro" id="IPR014756">
    <property type="entry name" value="Ig_E-set"/>
</dbReference>
<dbReference type="OrthoDB" id="9761875at2"/>
<dbReference type="NCBIfam" id="TIGR02104">
    <property type="entry name" value="pulA_typeI"/>
    <property type="match status" value="1"/>
</dbReference>
<dbReference type="EMBL" id="FNIL01000007">
    <property type="protein sequence ID" value="SDO13496.1"/>
    <property type="molecule type" value="Genomic_DNA"/>
</dbReference>
<dbReference type="Gene3D" id="2.60.40.1180">
    <property type="entry name" value="Golgi alpha-mannosidase II"/>
    <property type="match status" value="1"/>
</dbReference>
<feature type="domain" description="Glycosyl hydrolase family 13 catalytic" evidence="2">
    <location>
        <begin position="228"/>
        <end position="595"/>
    </location>
</feature>
<accession>A0A1H0H2M1</accession>
<evidence type="ECO:0000259" key="2">
    <source>
        <dbReference type="SMART" id="SM00642"/>
    </source>
</evidence>
<reference evidence="4" key="1">
    <citation type="submission" date="2016-10" db="EMBL/GenBank/DDBJ databases">
        <authorList>
            <person name="Varghese N."/>
            <person name="Submissions S."/>
        </authorList>
    </citation>
    <scope>NUCLEOTIDE SEQUENCE [LARGE SCALE GENOMIC DNA]</scope>
    <source>
        <strain evidence="4">CGMCC 1.10369</strain>
    </source>
</reference>
<dbReference type="Gene3D" id="3.20.20.80">
    <property type="entry name" value="Glycosidases"/>
    <property type="match status" value="1"/>
</dbReference>
<dbReference type="STRING" id="745820.SAMN04488053_107157"/>
<dbReference type="Pfam" id="PF00128">
    <property type="entry name" value="Alpha-amylase"/>
    <property type="match status" value="2"/>
</dbReference>
<dbReference type="SUPFAM" id="SSF81296">
    <property type="entry name" value="E set domains"/>
    <property type="match status" value="1"/>
</dbReference>
<dbReference type="Proteomes" id="UP000198778">
    <property type="component" value="Unassembled WGS sequence"/>
</dbReference>
<protein>
    <submittedName>
        <fullName evidence="3">Pullulanase</fullName>
    </submittedName>
</protein>
<comment type="similarity">
    <text evidence="1">Belongs to the glycosyl hydrolase 13 family.</text>
</comment>
<dbReference type="InterPro" id="IPR017853">
    <property type="entry name" value="GH"/>
</dbReference>
<dbReference type="CDD" id="cd11341">
    <property type="entry name" value="AmyAc_Pullulanase_LD-like"/>
    <property type="match status" value="1"/>
</dbReference>
<dbReference type="InterPro" id="IPR006047">
    <property type="entry name" value="GH13_cat_dom"/>
</dbReference>
<evidence type="ECO:0000256" key="1">
    <source>
        <dbReference type="ARBA" id="ARBA00008061"/>
    </source>
</evidence>
<dbReference type="Gene3D" id="2.60.40.10">
    <property type="entry name" value="Immunoglobulins"/>
    <property type="match status" value="1"/>
</dbReference>
<dbReference type="PANTHER" id="PTHR43002">
    <property type="entry name" value="GLYCOGEN DEBRANCHING ENZYME"/>
    <property type="match status" value="1"/>
</dbReference>
<dbReference type="InterPro" id="IPR004193">
    <property type="entry name" value="Glyco_hydro_13_N"/>
</dbReference>